<dbReference type="CDD" id="cd02199">
    <property type="entry name" value="YjgF_YER057c_UK114_like_1"/>
    <property type="match status" value="1"/>
</dbReference>
<dbReference type="RefSeq" id="WP_091858928.1">
    <property type="nucleotide sequence ID" value="NZ_FNBZ01000006.1"/>
</dbReference>
<name>A0ABY0P2E2_9HYPH</name>
<dbReference type="Pfam" id="PF14588">
    <property type="entry name" value="YjgF_endoribonc"/>
    <property type="match status" value="1"/>
</dbReference>
<feature type="domain" description="Endoribonuclease L-PSP/chorismate mutase-like" evidence="1">
    <location>
        <begin position="16"/>
        <end position="141"/>
    </location>
</feature>
<comment type="caution">
    <text evidence="2">The sequence shown here is derived from an EMBL/GenBank/DDBJ whole genome shotgun (WGS) entry which is preliminary data.</text>
</comment>
<evidence type="ECO:0000313" key="2">
    <source>
        <dbReference type="EMBL" id="SDG92234.1"/>
    </source>
</evidence>
<dbReference type="Gene3D" id="3.30.1330.40">
    <property type="entry name" value="RutC-like"/>
    <property type="match status" value="1"/>
</dbReference>
<keyword evidence="3" id="KW-1185">Reference proteome</keyword>
<protein>
    <submittedName>
        <fullName evidence="2">Enamine deaminase RidA, house cleaning of reactive enamine intermediates, YjgF/YER057c/UK114 family</fullName>
    </submittedName>
</protein>
<sequence>MSAALSTLPDTAPYRRLAELGLMLPALPLPIGNFATHIHEGDLIYLSGQGPTHEDGRLHTGKVGRDVSVAQAYDHARLTGLNLLAVLHGALGDLGRVRRIVKLLGMVNAEPDFGDHPAVINGCSDLFVAVFGEAGRHARSAVGFGSLPRQITVEIEAIVAVS</sequence>
<dbReference type="PANTHER" id="PTHR43760:SF1">
    <property type="entry name" value="ENDORIBONUCLEASE L-PSP_CHORISMATE MUTASE-LIKE DOMAIN-CONTAINING PROTEIN"/>
    <property type="match status" value="1"/>
</dbReference>
<accession>A0ABY0P2E2</accession>
<dbReference type="PANTHER" id="PTHR43760">
    <property type="entry name" value="ENDORIBONUCLEASE-RELATED"/>
    <property type="match status" value="1"/>
</dbReference>
<evidence type="ECO:0000259" key="1">
    <source>
        <dbReference type="Pfam" id="PF14588"/>
    </source>
</evidence>
<gene>
    <name evidence="2" type="ORF">SAMN05421844_10615</name>
</gene>
<dbReference type="InterPro" id="IPR013813">
    <property type="entry name" value="Endoribo_LPSP/chorism_mut-like"/>
</dbReference>
<reference evidence="2 3" key="1">
    <citation type="submission" date="2016-10" db="EMBL/GenBank/DDBJ databases">
        <authorList>
            <person name="Varghese N."/>
            <person name="Submissions S."/>
        </authorList>
    </citation>
    <scope>NUCLEOTIDE SEQUENCE [LARGE SCALE GENOMIC DNA]</scope>
    <source>
        <strain evidence="2 3">DSM 26672</strain>
    </source>
</reference>
<organism evidence="2 3">
    <name type="scientific">Bosea robiniae</name>
    <dbReference type="NCBI Taxonomy" id="1036780"/>
    <lineage>
        <taxon>Bacteria</taxon>
        <taxon>Pseudomonadati</taxon>
        <taxon>Pseudomonadota</taxon>
        <taxon>Alphaproteobacteria</taxon>
        <taxon>Hyphomicrobiales</taxon>
        <taxon>Boseaceae</taxon>
        <taxon>Bosea</taxon>
    </lineage>
</organism>
<dbReference type="Proteomes" id="UP000199468">
    <property type="component" value="Unassembled WGS sequence"/>
</dbReference>
<dbReference type="SUPFAM" id="SSF55298">
    <property type="entry name" value="YjgF-like"/>
    <property type="match status" value="1"/>
</dbReference>
<proteinExistence type="predicted"/>
<evidence type="ECO:0000313" key="3">
    <source>
        <dbReference type="Proteomes" id="UP000199468"/>
    </source>
</evidence>
<dbReference type="InterPro" id="IPR035959">
    <property type="entry name" value="RutC-like_sf"/>
</dbReference>
<dbReference type="EMBL" id="FNBZ01000006">
    <property type="protein sequence ID" value="SDG92234.1"/>
    <property type="molecule type" value="Genomic_DNA"/>
</dbReference>